<organism evidence="1 2">
    <name type="scientific">Schistosoma mattheei</name>
    <dbReference type="NCBI Taxonomy" id="31246"/>
    <lineage>
        <taxon>Eukaryota</taxon>
        <taxon>Metazoa</taxon>
        <taxon>Spiralia</taxon>
        <taxon>Lophotrochozoa</taxon>
        <taxon>Platyhelminthes</taxon>
        <taxon>Trematoda</taxon>
        <taxon>Digenea</taxon>
        <taxon>Strigeidida</taxon>
        <taxon>Schistosomatoidea</taxon>
        <taxon>Schistosomatidae</taxon>
        <taxon>Schistosoma</taxon>
    </lineage>
</organism>
<dbReference type="STRING" id="31246.A0A183PP26"/>
<protein>
    <submittedName>
        <fullName evidence="1">Uncharacterized protein</fullName>
    </submittedName>
</protein>
<dbReference type="EMBL" id="UZAL01036744">
    <property type="protein sequence ID" value="VDP70423.1"/>
    <property type="molecule type" value="Genomic_DNA"/>
</dbReference>
<evidence type="ECO:0000313" key="1">
    <source>
        <dbReference type="EMBL" id="VDP70423.1"/>
    </source>
</evidence>
<dbReference type="Proteomes" id="UP000269396">
    <property type="component" value="Unassembled WGS sequence"/>
</dbReference>
<sequence>MAVITDKILARTGNRGNYIVVSTSRSNVDINAYHLPAQGDRGGRARTRLNFRDRCDIPEPYVPQARSRPHIAVSTRLTKASFMLRQKAA</sequence>
<dbReference type="AlphaFoldDB" id="A0A183PP26"/>
<proteinExistence type="predicted"/>
<reference evidence="1 2" key="1">
    <citation type="submission" date="2018-11" db="EMBL/GenBank/DDBJ databases">
        <authorList>
            <consortium name="Pathogen Informatics"/>
        </authorList>
    </citation>
    <scope>NUCLEOTIDE SEQUENCE [LARGE SCALE GENOMIC DNA]</scope>
    <source>
        <strain>Denwood</strain>
        <strain evidence="2">Zambia</strain>
    </source>
</reference>
<evidence type="ECO:0000313" key="2">
    <source>
        <dbReference type="Proteomes" id="UP000269396"/>
    </source>
</evidence>
<keyword evidence="2" id="KW-1185">Reference proteome</keyword>
<gene>
    <name evidence="1" type="ORF">SMTD_LOCUS16112</name>
</gene>
<accession>A0A183PP26</accession>
<name>A0A183PP26_9TREM</name>